<dbReference type="Proteomes" id="UP000199026">
    <property type="component" value="Unassembled WGS sequence"/>
</dbReference>
<dbReference type="OrthoDB" id="9815326at2"/>
<dbReference type="STRING" id="576131.SAMN05444486_103418"/>
<dbReference type="AlphaFoldDB" id="A0A1H3M6D1"/>
<dbReference type="EMBL" id="FNPR01000003">
    <property type="protein sequence ID" value="SDY72280.1"/>
    <property type="molecule type" value="Genomic_DNA"/>
</dbReference>
<name>A0A1H3M6D1_9RHOB</name>
<organism evidence="1 2">
    <name type="scientific">Lentibacter algarum</name>
    <dbReference type="NCBI Taxonomy" id="576131"/>
    <lineage>
        <taxon>Bacteria</taxon>
        <taxon>Pseudomonadati</taxon>
        <taxon>Pseudomonadota</taxon>
        <taxon>Alphaproteobacteria</taxon>
        <taxon>Rhodobacterales</taxon>
        <taxon>Roseobacteraceae</taxon>
        <taxon>Lentibacter</taxon>
    </lineage>
</organism>
<dbReference type="InterPro" id="IPR011227">
    <property type="entry name" value="UCP029730"/>
</dbReference>
<protein>
    <submittedName>
        <fullName evidence="1">Predicted N-formylglutamate amidohydrolase</fullName>
    </submittedName>
</protein>
<dbReference type="PIRSF" id="PIRSF029730">
    <property type="entry name" value="UCP029730"/>
    <property type="match status" value="1"/>
</dbReference>
<accession>A0A1H3M6D1</accession>
<dbReference type="GO" id="GO:0016787">
    <property type="term" value="F:hydrolase activity"/>
    <property type="evidence" value="ECO:0007669"/>
    <property type="project" value="UniProtKB-KW"/>
</dbReference>
<evidence type="ECO:0000313" key="2">
    <source>
        <dbReference type="Proteomes" id="UP000199026"/>
    </source>
</evidence>
<evidence type="ECO:0000313" key="1">
    <source>
        <dbReference type="EMBL" id="SDY72280.1"/>
    </source>
</evidence>
<dbReference type="Gene3D" id="3.40.630.40">
    <property type="entry name" value="Zn-dependent exopeptidases"/>
    <property type="match status" value="1"/>
</dbReference>
<dbReference type="GeneID" id="78125365"/>
<dbReference type="SUPFAM" id="SSF53187">
    <property type="entry name" value="Zn-dependent exopeptidases"/>
    <property type="match status" value="1"/>
</dbReference>
<keyword evidence="2" id="KW-1185">Reference proteome</keyword>
<sequence>MNYKPFEIVGAERSGPWVIACDHASNLIPPFVNNGSLDLPAGDMGRHIAYDVGAKGVSLALGALLDAPVICSNFSRLVIDPNRGENDPTLLMKLYDGTIIPANRHADAKEKERRLDACYRPYHYALADLLETRPEAALLTIHSFTPQLAGRPKRPWHVGILHADDRRLCDPLLELLQQDQSLCVGRNEPYGGHLPGDTIDRHAISQGRHNTLVEIRNDLIHTVEQQANWAERLAPMLQNALRITLANEV</sequence>
<dbReference type="Pfam" id="PF05013">
    <property type="entry name" value="FGase"/>
    <property type="match status" value="1"/>
</dbReference>
<dbReference type="InterPro" id="IPR007709">
    <property type="entry name" value="N-FG_amidohydro"/>
</dbReference>
<reference evidence="1 2" key="1">
    <citation type="submission" date="2016-10" db="EMBL/GenBank/DDBJ databases">
        <authorList>
            <person name="de Groot N.N."/>
        </authorList>
    </citation>
    <scope>NUCLEOTIDE SEQUENCE [LARGE SCALE GENOMIC DNA]</scope>
    <source>
        <strain evidence="1 2">DSM 24677</strain>
    </source>
</reference>
<dbReference type="RefSeq" id="WP_089892783.1">
    <property type="nucleotide sequence ID" value="NZ_CALLJM010000033.1"/>
</dbReference>
<keyword evidence="1" id="KW-0378">Hydrolase</keyword>
<proteinExistence type="predicted"/>
<gene>
    <name evidence="1" type="ORF">SAMN05444486_103418</name>
</gene>